<dbReference type="Proteomes" id="UP000003781">
    <property type="component" value="Unassembled WGS sequence"/>
</dbReference>
<feature type="domain" description="CHAT" evidence="1">
    <location>
        <begin position="449"/>
        <end position="707"/>
    </location>
</feature>
<comment type="caution">
    <text evidence="2">The sequence shown here is derived from an EMBL/GenBank/DDBJ whole genome shotgun (WGS) entry which is preliminary data.</text>
</comment>
<reference evidence="2 3" key="1">
    <citation type="submission" date="2007-03" db="EMBL/GenBank/DDBJ databases">
        <authorList>
            <person name="Stal L."/>
            <person name="Ferriera S."/>
            <person name="Johnson J."/>
            <person name="Kravitz S."/>
            <person name="Beeson K."/>
            <person name="Sutton G."/>
            <person name="Rogers Y.-H."/>
            <person name="Friedman R."/>
            <person name="Frazier M."/>
            <person name="Venter J.C."/>
        </authorList>
    </citation>
    <scope>NUCLEOTIDE SEQUENCE [LARGE SCALE GENOMIC DNA]</scope>
    <source>
        <strain evidence="2 3">CCY0110</strain>
    </source>
</reference>
<protein>
    <submittedName>
        <fullName evidence="2">TPR repeat</fullName>
    </submittedName>
</protein>
<dbReference type="Pfam" id="PF12770">
    <property type="entry name" value="CHAT"/>
    <property type="match status" value="1"/>
</dbReference>
<dbReference type="OrthoDB" id="446317at2"/>
<sequence length="708" mass="79673">MSGLFYRYRRSIVLFCLVALLVVTFPLRAVSTSTEDLLLNLNQAQKLIDQGNFNLASTMLESLEGKLSKQAYPYYQAITANLFLRQGLYNRAIKIYSDLYQQDFGKQTNNYLPLLDNYVQATLGRAKIYSFLASEDLERRDEFLKIVNSDQTVATELATEAVQLSASNSLRDQIRASLNLGKISGNLVDLSTLTGQIESLSTSRDKAEFLLELAKLSPNSYPIIKKAVDVALETQDPLSLSWTWKALGEYYEQKGLYEKALEASYRVIWASEEVQDWLGSIQGQWLSARVYEKLDQSAQANVAYRNAVNTVKTLRADLAGSPVGQNLFFDTIDPLLRDFLSFLLSQPVVSQEALSETIEIIRLNQLAELDNFFGDICQIEFDSPITQKAEDVLIYTLLLPENSYEIMKFSDSSYQLIELGIKGDDLKQIVSEWRKNLTDAFYGNYRPGSKNLYEILIKPIKIELELRNIEHIVFVQDSLLRNIPMSGLFNKDSQQYLIENYLISYSLDLGGSLLTTQPKNALIVGSSEPTSTFPNALPGVLQETKLIQELIGGTRLINKSFTPKALENNLAQQNYEILHLASHSRFSGLSEEVKIQTGTEVLNLFEFDNLLNQRKALIKHLSLSACETASGSRYATLGVAGIGLRAGISSVLGSLWLADDKNSVEFFRSFYQSWLENNSVAKALQQAQKEQIEKNINPTNWANYILIS</sequence>
<keyword evidence="3" id="KW-1185">Reference proteome</keyword>
<dbReference type="eggNOG" id="COG0457">
    <property type="taxonomic scope" value="Bacteria"/>
</dbReference>
<evidence type="ECO:0000313" key="2">
    <source>
        <dbReference type="EMBL" id="EAZ88440.1"/>
    </source>
</evidence>
<dbReference type="SUPFAM" id="SSF48452">
    <property type="entry name" value="TPR-like"/>
    <property type="match status" value="1"/>
</dbReference>
<gene>
    <name evidence="2" type="ORF">CY0110_31135</name>
</gene>
<dbReference type="InterPro" id="IPR024983">
    <property type="entry name" value="CHAT_dom"/>
</dbReference>
<dbReference type="AlphaFoldDB" id="A3IYJ1"/>
<proteinExistence type="predicted"/>
<dbReference type="eggNOG" id="COG4995">
    <property type="taxonomic scope" value="Bacteria"/>
</dbReference>
<dbReference type="EMBL" id="AAXW01000082">
    <property type="protein sequence ID" value="EAZ88440.1"/>
    <property type="molecule type" value="Genomic_DNA"/>
</dbReference>
<dbReference type="PANTHER" id="PTHR10098">
    <property type="entry name" value="RAPSYN-RELATED"/>
    <property type="match status" value="1"/>
</dbReference>
<dbReference type="RefSeq" id="WP_008278457.1">
    <property type="nucleotide sequence ID" value="NZ_AAXW01000082.1"/>
</dbReference>
<organism evidence="2 3">
    <name type="scientific">Crocosphaera chwakensis CCY0110</name>
    <dbReference type="NCBI Taxonomy" id="391612"/>
    <lineage>
        <taxon>Bacteria</taxon>
        <taxon>Bacillati</taxon>
        <taxon>Cyanobacteriota</taxon>
        <taxon>Cyanophyceae</taxon>
        <taxon>Oscillatoriophycideae</taxon>
        <taxon>Chroococcales</taxon>
        <taxon>Aphanothecaceae</taxon>
        <taxon>Crocosphaera</taxon>
        <taxon>Crocosphaera chwakensis</taxon>
    </lineage>
</organism>
<name>A3IYJ1_9CHRO</name>
<evidence type="ECO:0000259" key="1">
    <source>
        <dbReference type="Pfam" id="PF12770"/>
    </source>
</evidence>
<dbReference type="Gene3D" id="1.25.40.10">
    <property type="entry name" value="Tetratricopeptide repeat domain"/>
    <property type="match status" value="1"/>
</dbReference>
<evidence type="ECO:0000313" key="3">
    <source>
        <dbReference type="Proteomes" id="UP000003781"/>
    </source>
</evidence>
<accession>A3IYJ1</accession>
<dbReference type="InterPro" id="IPR011990">
    <property type="entry name" value="TPR-like_helical_dom_sf"/>
</dbReference>